<keyword evidence="3" id="KW-1185">Reference proteome</keyword>
<accession>A0A0D2UFS6</accession>
<reference evidence="3" key="1">
    <citation type="submission" date="2011-02" db="EMBL/GenBank/DDBJ databases">
        <title>The Genome Sequence of Capsaspora owczarzaki ATCC 30864.</title>
        <authorList>
            <person name="Russ C."/>
            <person name="Cuomo C."/>
            <person name="Burger G."/>
            <person name="Gray M.W."/>
            <person name="Holland P.W.H."/>
            <person name="King N."/>
            <person name="Lang F.B.F."/>
            <person name="Roger A.J."/>
            <person name="Ruiz-Trillo I."/>
            <person name="Young S.K."/>
            <person name="Zeng Q."/>
            <person name="Gargeya S."/>
            <person name="Alvarado L."/>
            <person name="Berlin A."/>
            <person name="Chapman S.B."/>
            <person name="Chen Z."/>
            <person name="Freedman E."/>
            <person name="Gellesch M."/>
            <person name="Goldberg J."/>
            <person name="Griggs A."/>
            <person name="Gujja S."/>
            <person name="Heilman E."/>
            <person name="Heiman D."/>
            <person name="Howarth C."/>
            <person name="Mehta T."/>
            <person name="Neiman D."/>
            <person name="Pearson M."/>
            <person name="Roberts A."/>
            <person name="Saif S."/>
            <person name="Shea T."/>
            <person name="Shenoy N."/>
            <person name="Sisk P."/>
            <person name="Stolte C."/>
            <person name="Sykes S."/>
            <person name="White J."/>
            <person name="Yandava C."/>
            <person name="Haas B."/>
            <person name="Nusbaum C."/>
            <person name="Birren B."/>
        </authorList>
    </citation>
    <scope>NUCLEOTIDE SEQUENCE</scope>
    <source>
        <strain evidence="3">ATCC 30864</strain>
    </source>
</reference>
<gene>
    <name evidence="2" type="ORF">CAOG_008804</name>
</gene>
<proteinExistence type="predicted"/>
<evidence type="ECO:0000313" key="3">
    <source>
        <dbReference type="Proteomes" id="UP000008743"/>
    </source>
</evidence>
<feature type="region of interest" description="Disordered" evidence="1">
    <location>
        <begin position="51"/>
        <end position="71"/>
    </location>
</feature>
<organism evidence="2 3">
    <name type="scientific">Capsaspora owczarzaki (strain ATCC 30864)</name>
    <dbReference type="NCBI Taxonomy" id="595528"/>
    <lineage>
        <taxon>Eukaryota</taxon>
        <taxon>Filasterea</taxon>
        <taxon>Capsaspora</taxon>
    </lineage>
</organism>
<evidence type="ECO:0000313" key="2">
    <source>
        <dbReference type="EMBL" id="KJE93986.1"/>
    </source>
</evidence>
<dbReference type="AlphaFoldDB" id="A0A0D2UFS6"/>
<sequence>MYKKKRRGARGDFRRSLDEPQKSGMKTGRVDLCGLLSPFPCDRSSIAPTNARTRARTHRAPHLHKMSVPAPENPATTWSPILTVTFVVDAKPSPADQTLQLELPPRTDRLMVRHVTAALPGFIPPELLTSPETPIIQLVTFDQDNIMRVQHDNTAVKTSQLMAVVSFRCSKNNHDRRSYEFFEGRKTCKSCTDRNARYRKKATAKKVALKDQQSSEPAEEAARNAPTTRLTELAHTRLMFNDPQSLEDFWESQQSTIDLRLKHDYCPGQSRRSQVRDEMDSASPVLSAHAPHDAEDDLAASSVSSVPEAAQLIHADEVSESIDEDDLNSHPGTSPVYLTQDERNQLNLWFENRPVLCSRTQRFWCFNHRSTSSKEPSPASSMIQDRFLESLDFTHPMHTHRLDNDFRVQPGLGQGSCTFAISKSVLVQVDGNNLRFVGWKVSLAGQHDARCTKGDFAHKQLTHRIFKHGHLISHPSAATRAKHAG</sequence>
<evidence type="ECO:0000256" key="1">
    <source>
        <dbReference type="SAM" id="MobiDB-lite"/>
    </source>
</evidence>
<dbReference type="InParanoid" id="A0A0D2UFS6"/>
<protein>
    <submittedName>
        <fullName evidence="2">Uncharacterized protein</fullName>
    </submittedName>
</protein>
<feature type="compositionally biased region" description="Basic residues" evidence="1">
    <location>
        <begin position="53"/>
        <end position="65"/>
    </location>
</feature>
<feature type="region of interest" description="Disordered" evidence="1">
    <location>
        <begin position="1"/>
        <end position="27"/>
    </location>
</feature>
<feature type="region of interest" description="Disordered" evidence="1">
    <location>
        <begin position="269"/>
        <end position="306"/>
    </location>
</feature>
<dbReference type="Proteomes" id="UP000008743">
    <property type="component" value="Unassembled WGS sequence"/>
</dbReference>
<feature type="region of interest" description="Disordered" evidence="1">
    <location>
        <begin position="203"/>
        <end position="229"/>
    </location>
</feature>
<dbReference type="EMBL" id="KE346366">
    <property type="protein sequence ID" value="KJE93986.1"/>
    <property type="molecule type" value="Genomic_DNA"/>
</dbReference>
<name>A0A0D2UFS6_CAPO3</name>
<feature type="compositionally biased region" description="Basic and acidic residues" evidence="1">
    <location>
        <begin position="9"/>
        <end position="21"/>
    </location>
</feature>